<reference evidence="2 3" key="1">
    <citation type="submission" date="2018-08" db="EMBL/GenBank/DDBJ databases">
        <title>A genome reference for cultivated species of the human gut microbiota.</title>
        <authorList>
            <person name="Zou Y."/>
            <person name="Xue W."/>
            <person name="Luo G."/>
        </authorList>
    </citation>
    <scope>NUCLEOTIDE SEQUENCE [LARGE SCALE GENOMIC DNA]</scope>
    <source>
        <strain evidence="2 3">TF05-5AC</strain>
    </source>
</reference>
<dbReference type="EMBL" id="QVLV01000019">
    <property type="protein sequence ID" value="RGE56925.1"/>
    <property type="molecule type" value="Genomic_DNA"/>
</dbReference>
<keyword evidence="3" id="KW-1185">Reference proteome</keyword>
<evidence type="ECO:0000259" key="1">
    <source>
        <dbReference type="Pfam" id="PF13566"/>
    </source>
</evidence>
<dbReference type="Pfam" id="PF13566">
    <property type="entry name" value="DUF4130"/>
    <property type="match status" value="1"/>
</dbReference>
<organism evidence="2 3">
    <name type="scientific">Eisenbergiella massiliensis</name>
    <dbReference type="NCBI Taxonomy" id="1720294"/>
    <lineage>
        <taxon>Bacteria</taxon>
        <taxon>Bacillati</taxon>
        <taxon>Bacillota</taxon>
        <taxon>Clostridia</taxon>
        <taxon>Lachnospirales</taxon>
        <taxon>Lachnospiraceae</taxon>
        <taxon>Eisenbergiella</taxon>
    </lineage>
</organism>
<feature type="domain" description="DUF4130" evidence="1">
    <location>
        <begin position="87"/>
        <end position="252"/>
    </location>
</feature>
<dbReference type="AlphaFoldDB" id="A0A3E3HYW7"/>
<dbReference type="InterPro" id="IPR023875">
    <property type="entry name" value="DNA_repair_put"/>
</dbReference>
<dbReference type="NCBIfam" id="TIGR03915">
    <property type="entry name" value="SAM_7_link_chp"/>
    <property type="match status" value="1"/>
</dbReference>
<accession>A0A3E3HYW7</accession>
<dbReference type="RefSeq" id="WP_117545372.1">
    <property type="nucleotide sequence ID" value="NZ_QVLV01000019.1"/>
</dbReference>
<evidence type="ECO:0000313" key="3">
    <source>
        <dbReference type="Proteomes" id="UP000260812"/>
    </source>
</evidence>
<name>A0A3E3HYW7_9FIRM</name>
<evidence type="ECO:0000313" key="2">
    <source>
        <dbReference type="EMBL" id="RGE56925.1"/>
    </source>
</evidence>
<sequence>MEKILICEDSQEGIFTGIYEAYAQKCDHDSTRIQLGEEGNLCLFAEYREIVPDIQKADKVRRTVLTRFGEECYEQICYALSSWETDKGQAVYQTVVEGLKGRIRGSLMDHLGNRYVHRAFELSRAAGNEAHHLLGFLRFEETAGGILFGEIGPKNNVVPFMMPHFADRFPKENFIIFDKGRKLYGIHQAGKPWFLAGMENGPEKQDLEFSEEERQIQELFRYFCRKITIKERENEKLQRQMLPYRFQEYMVEFVNNEQKTGRRKSR</sequence>
<dbReference type="InterPro" id="IPR025404">
    <property type="entry name" value="DUF4130"/>
</dbReference>
<comment type="caution">
    <text evidence="2">The sequence shown here is derived from an EMBL/GenBank/DDBJ whole genome shotgun (WGS) entry which is preliminary data.</text>
</comment>
<dbReference type="GeneID" id="97989331"/>
<protein>
    <submittedName>
        <fullName evidence="2">DNA metabolism protein</fullName>
    </submittedName>
</protein>
<dbReference type="Proteomes" id="UP000260812">
    <property type="component" value="Unassembled WGS sequence"/>
</dbReference>
<proteinExistence type="predicted"/>
<gene>
    <name evidence="2" type="ORF">DXC51_21315</name>
</gene>